<dbReference type="InterPro" id="IPR003834">
    <property type="entry name" value="Cyt_c_assmbl_TM_dom"/>
</dbReference>
<evidence type="ECO:0000256" key="6">
    <source>
        <dbReference type="SAM" id="Phobius"/>
    </source>
</evidence>
<dbReference type="STRING" id="1121025.SAMN02745249_00984"/>
<feature type="transmembrane region" description="Helical" evidence="6">
    <location>
        <begin position="39"/>
        <end position="59"/>
    </location>
</feature>
<dbReference type="EMBL" id="FQUF01000012">
    <property type="protein sequence ID" value="SHE70942.1"/>
    <property type="molecule type" value="Genomic_DNA"/>
</dbReference>
<accession>A0A1M4VQ69</accession>
<gene>
    <name evidence="8" type="ORF">SAMN02745249_00984</name>
</gene>
<dbReference type="GO" id="GO:0016020">
    <property type="term" value="C:membrane"/>
    <property type="evidence" value="ECO:0007669"/>
    <property type="project" value="UniProtKB-SubCell"/>
</dbReference>
<feature type="transmembrane region" description="Helical" evidence="6">
    <location>
        <begin position="156"/>
        <end position="178"/>
    </location>
</feature>
<keyword evidence="3 6" id="KW-0812">Transmembrane</keyword>
<proteinExistence type="inferred from homology"/>
<evidence type="ECO:0000256" key="2">
    <source>
        <dbReference type="ARBA" id="ARBA00006143"/>
    </source>
</evidence>
<dbReference type="InterPro" id="IPR051790">
    <property type="entry name" value="Cytochrome_c-biogenesis_DsbD"/>
</dbReference>
<dbReference type="Proteomes" id="UP000184128">
    <property type="component" value="Unassembled WGS sequence"/>
</dbReference>
<feature type="transmembrane region" description="Helical" evidence="6">
    <location>
        <begin position="190"/>
        <end position="210"/>
    </location>
</feature>
<name>A0A1M4VQ69_9LACT</name>
<evidence type="ECO:0000313" key="9">
    <source>
        <dbReference type="Proteomes" id="UP000184128"/>
    </source>
</evidence>
<evidence type="ECO:0000256" key="1">
    <source>
        <dbReference type="ARBA" id="ARBA00004141"/>
    </source>
</evidence>
<evidence type="ECO:0000313" key="8">
    <source>
        <dbReference type="EMBL" id="SHE70942.1"/>
    </source>
</evidence>
<feature type="transmembrane region" description="Helical" evidence="6">
    <location>
        <begin position="122"/>
        <end position="150"/>
    </location>
</feature>
<feature type="domain" description="Cytochrome C biogenesis protein transmembrane" evidence="7">
    <location>
        <begin position="4"/>
        <end position="207"/>
    </location>
</feature>
<evidence type="ECO:0000259" key="7">
    <source>
        <dbReference type="Pfam" id="PF02683"/>
    </source>
</evidence>
<dbReference type="GO" id="GO:0017004">
    <property type="term" value="P:cytochrome complex assembly"/>
    <property type="evidence" value="ECO:0007669"/>
    <property type="project" value="InterPro"/>
</dbReference>
<evidence type="ECO:0000256" key="5">
    <source>
        <dbReference type="ARBA" id="ARBA00023136"/>
    </source>
</evidence>
<evidence type="ECO:0000256" key="4">
    <source>
        <dbReference type="ARBA" id="ARBA00022989"/>
    </source>
</evidence>
<protein>
    <submittedName>
        <fullName evidence="8">Cytochrome c-type biogenesis protein</fullName>
    </submittedName>
</protein>
<comment type="similarity">
    <text evidence="2">Belongs to the DsbD family.</text>
</comment>
<reference evidence="8 9" key="1">
    <citation type="submission" date="2016-11" db="EMBL/GenBank/DDBJ databases">
        <authorList>
            <person name="Jaros S."/>
            <person name="Januszkiewicz K."/>
            <person name="Wedrychowicz H."/>
        </authorList>
    </citation>
    <scope>NUCLEOTIDE SEQUENCE [LARGE SCALE GENOMIC DNA]</scope>
    <source>
        <strain evidence="8 9">DSM 15692</strain>
    </source>
</reference>
<evidence type="ECO:0000256" key="3">
    <source>
        <dbReference type="ARBA" id="ARBA00022692"/>
    </source>
</evidence>
<feature type="transmembrane region" description="Helical" evidence="6">
    <location>
        <begin position="79"/>
        <end position="101"/>
    </location>
</feature>
<sequence length="230" mass="25198">MSFLSPCTLPLLPLYLSYITGTSVTEVKTNHSKGFKKTLLLHSVVFLIGVSTVYISLGLGASYMGNLFTQMMTGSNSVLIQRIAGLLIIIMGLVTAGWLNIPPLLKDTRKMRNREASGYFSSFFIGLGFAAGWTPCIGPIFSSILFIGIATGAPPLLYLTLYILGFTLPFLLVSYFIGRMNNILKYTEKLMKIGGVLMVIMGLLLLTGYLEYLSEIIARLLVDTPFELLG</sequence>
<dbReference type="PANTHER" id="PTHR31272">
    <property type="entry name" value="CYTOCHROME C-TYPE BIOGENESIS PROTEIN HI_1454-RELATED"/>
    <property type="match status" value="1"/>
</dbReference>
<organism evidence="8 9">
    <name type="scientific">Atopostipes suicloacalis DSM 15692</name>
    <dbReference type="NCBI Taxonomy" id="1121025"/>
    <lineage>
        <taxon>Bacteria</taxon>
        <taxon>Bacillati</taxon>
        <taxon>Bacillota</taxon>
        <taxon>Bacilli</taxon>
        <taxon>Lactobacillales</taxon>
        <taxon>Carnobacteriaceae</taxon>
        <taxon>Atopostipes</taxon>
    </lineage>
</organism>
<keyword evidence="9" id="KW-1185">Reference proteome</keyword>
<dbReference type="Pfam" id="PF02683">
    <property type="entry name" value="DsbD_TM"/>
    <property type="match status" value="1"/>
</dbReference>
<keyword evidence="5 6" id="KW-0472">Membrane</keyword>
<dbReference type="AlphaFoldDB" id="A0A1M4VQ69"/>
<keyword evidence="4 6" id="KW-1133">Transmembrane helix</keyword>
<dbReference type="PANTHER" id="PTHR31272:SF4">
    <property type="entry name" value="CYTOCHROME C-TYPE BIOGENESIS PROTEIN HI_1454-RELATED"/>
    <property type="match status" value="1"/>
</dbReference>
<comment type="subcellular location">
    <subcellularLocation>
        <location evidence="1">Membrane</location>
        <topology evidence="1">Multi-pass membrane protein</topology>
    </subcellularLocation>
</comment>